<dbReference type="PROSITE" id="PS00420">
    <property type="entry name" value="SRCR_1"/>
    <property type="match status" value="1"/>
</dbReference>
<feature type="disulfide bond" evidence="3">
    <location>
        <begin position="181"/>
        <end position="245"/>
    </location>
</feature>
<comment type="caution">
    <text evidence="3">Lacks conserved residue(s) required for the propagation of feature annotation.</text>
</comment>
<accession>A0A7D9LIT6</accession>
<dbReference type="Gene3D" id="3.10.250.10">
    <property type="entry name" value="SRCR-like domain"/>
    <property type="match status" value="4"/>
</dbReference>
<protein>
    <submittedName>
        <fullName evidence="4">Lysyl oxidase homolog 2A-like</fullName>
    </submittedName>
</protein>
<dbReference type="Pfam" id="PF00530">
    <property type="entry name" value="SRCR"/>
    <property type="match status" value="4"/>
</dbReference>
<dbReference type="SUPFAM" id="SSF56487">
    <property type="entry name" value="SRCR-like"/>
    <property type="match status" value="4"/>
</dbReference>
<feature type="disulfide bond" evidence="3">
    <location>
        <begin position="339"/>
        <end position="349"/>
    </location>
</feature>
<keyword evidence="5" id="KW-1185">Reference proteome</keyword>
<evidence type="ECO:0000256" key="1">
    <source>
        <dbReference type="ARBA" id="ARBA00022729"/>
    </source>
</evidence>
<gene>
    <name evidence="4" type="ORF">PACLA_8A035785</name>
</gene>
<feature type="disulfide bond" evidence="3">
    <location>
        <begin position="448"/>
        <end position="458"/>
    </location>
</feature>
<dbReference type="PRINTS" id="PR00074">
    <property type="entry name" value="LYSYLOXIDASE"/>
</dbReference>
<organism evidence="4 5">
    <name type="scientific">Paramuricea clavata</name>
    <name type="common">Red gorgonian</name>
    <name type="synonym">Violescent sea-whip</name>
    <dbReference type="NCBI Taxonomy" id="317549"/>
    <lineage>
        <taxon>Eukaryota</taxon>
        <taxon>Metazoa</taxon>
        <taxon>Cnidaria</taxon>
        <taxon>Anthozoa</taxon>
        <taxon>Octocorallia</taxon>
        <taxon>Malacalcyonacea</taxon>
        <taxon>Plexauridae</taxon>
        <taxon>Paramuricea</taxon>
    </lineage>
</organism>
<sequence>MKLKVLLGFVALYICHCQARVQLRLTDGKHKYEGRVEAFVNSQWGPISARGWNKKAAQVVCRQLGFGGKVIRYTKGVTYGHPKGPRPVWLEAINCNGTENHIDDCNHSGWVKSKRRLNFFDLAGVMCYTAEGRVLFPPVASAWGDINATKVKFWLDGDIENGIISAGYLIMSYKNIKGYVCADKWTWHSNNMRVACGHLGFPEAIKLRSMLSNWPFILNGLDCKGTESSLLSCNHTGYAYKQQTCKSNTAVWLQCKVFNRTSKFKNSANLKLRGAAYPWGGRVELKYKHSWTTLCDDTWDLFAANAVCRTLGYGTANEASFAAKYGQGTQLTIVDGVKCQGYENDITNCKWTVIFPKSNCSHFEDAGVECNAPMYQLKEVRLVGGKNSSEGRVEVKINGEWGTVCGDHWHVKSAMIVCRELGLNFAEKNITGNEFGVGEKIVMSKPICIGDEISLTQCLRDDNVTCSSSEKVAGVRCTDALPDLALSIRGIYRTLRVDYLPNTMLRCSWEENCLTSSANRYMNNFYMRYYRRRLMRFSTIILNFGSADYRPLAKKEDWIWHTCHKHFHSQEEFATYDLLTSDKRRRKVAEGHKASFCLEDTRCLAGVDRTYNCTAGTQGISVNCFDDYAYNIDCQWIDVSDVPYLRSYILHVNINPKFEVPETDFDNNVVVCDIYDRGSFIRVRDCGY</sequence>
<keyword evidence="2 3" id="KW-1015">Disulfide bond</keyword>
<reference evidence="4" key="1">
    <citation type="submission" date="2020-04" db="EMBL/GenBank/DDBJ databases">
        <authorList>
            <person name="Alioto T."/>
            <person name="Alioto T."/>
            <person name="Gomez Garrido J."/>
        </authorList>
    </citation>
    <scope>NUCLEOTIDE SEQUENCE</scope>
    <source>
        <strain evidence="4">A484AB</strain>
    </source>
</reference>
<name>A0A7D9LIT6_PARCT</name>
<dbReference type="PRINTS" id="PR00258">
    <property type="entry name" value="SPERACTRCPTR"/>
</dbReference>
<dbReference type="SMART" id="SM00202">
    <property type="entry name" value="SR"/>
    <property type="match status" value="4"/>
</dbReference>
<dbReference type="AlphaFoldDB" id="A0A7D9LIT6"/>
<dbReference type="Pfam" id="PF01186">
    <property type="entry name" value="Lysyl_oxidase"/>
    <property type="match status" value="1"/>
</dbReference>
<dbReference type="GO" id="GO:0005507">
    <property type="term" value="F:copper ion binding"/>
    <property type="evidence" value="ECO:0007669"/>
    <property type="project" value="InterPro"/>
</dbReference>
<dbReference type="InterPro" id="IPR001190">
    <property type="entry name" value="SRCR"/>
</dbReference>
<dbReference type="GO" id="GO:0004720">
    <property type="term" value="F:protein-lysine 6-oxidase activity"/>
    <property type="evidence" value="ECO:0007669"/>
    <property type="project" value="TreeGrafter"/>
</dbReference>
<dbReference type="FunFam" id="3.10.250.10:FF:000032">
    <property type="entry name" value="Si:dkey-14d8.20"/>
    <property type="match status" value="1"/>
</dbReference>
<feature type="disulfide bond" evidence="3">
    <location>
        <begin position="223"/>
        <end position="233"/>
    </location>
</feature>
<feature type="disulfide bond" evidence="3">
    <location>
        <begin position="95"/>
        <end position="105"/>
    </location>
</feature>
<dbReference type="InterPro" id="IPR036772">
    <property type="entry name" value="SRCR-like_dom_sf"/>
</dbReference>
<keyword evidence="1" id="KW-0732">Signal</keyword>
<feature type="non-terminal residue" evidence="4">
    <location>
        <position position="1"/>
    </location>
</feature>
<dbReference type="InterPro" id="IPR050912">
    <property type="entry name" value="LOX-like_protein"/>
</dbReference>
<dbReference type="InterPro" id="IPR001695">
    <property type="entry name" value="Lysyl_oxidase"/>
</dbReference>
<dbReference type="PROSITE" id="PS50287">
    <property type="entry name" value="SRCR_2"/>
    <property type="match status" value="4"/>
</dbReference>
<dbReference type="FunFam" id="3.10.250.10:FF:000001">
    <property type="entry name" value="Lysyl oxidase 4 isoform X1"/>
    <property type="match status" value="2"/>
</dbReference>
<evidence type="ECO:0000313" key="4">
    <source>
        <dbReference type="EMBL" id="CAB4035419.1"/>
    </source>
</evidence>
<dbReference type="Proteomes" id="UP001152795">
    <property type="component" value="Unassembled WGS sequence"/>
</dbReference>
<comment type="caution">
    <text evidence="4">The sequence shown here is derived from an EMBL/GenBank/DDBJ whole genome shotgun (WGS) entry which is preliminary data.</text>
</comment>
<evidence type="ECO:0000256" key="2">
    <source>
        <dbReference type="ARBA" id="ARBA00023157"/>
    </source>
</evidence>
<dbReference type="GO" id="GO:0005615">
    <property type="term" value="C:extracellular space"/>
    <property type="evidence" value="ECO:0007669"/>
    <property type="project" value="TreeGrafter"/>
</dbReference>
<proteinExistence type="predicted"/>
<dbReference type="PANTHER" id="PTHR45817:SF4">
    <property type="entry name" value="LYSYL OXIDASE-LIKE-RELATED"/>
    <property type="match status" value="1"/>
</dbReference>
<evidence type="ECO:0000256" key="3">
    <source>
        <dbReference type="PROSITE-ProRule" id="PRU00196"/>
    </source>
</evidence>
<dbReference type="GO" id="GO:0016020">
    <property type="term" value="C:membrane"/>
    <property type="evidence" value="ECO:0007669"/>
    <property type="project" value="InterPro"/>
</dbReference>
<dbReference type="EMBL" id="CACRXK020021040">
    <property type="protein sequence ID" value="CAB4035419.1"/>
    <property type="molecule type" value="Genomic_DNA"/>
</dbReference>
<dbReference type="PANTHER" id="PTHR45817">
    <property type="entry name" value="LYSYL OXIDASE-LIKE-RELATED"/>
    <property type="match status" value="1"/>
</dbReference>
<dbReference type="OrthoDB" id="547291at2759"/>
<evidence type="ECO:0000313" key="5">
    <source>
        <dbReference type="Proteomes" id="UP001152795"/>
    </source>
</evidence>